<dbReference type="PRINTS" id="PR00313">
    <property type="entry name" value="CABNDNGRPT"/>
</dbReference>
<comment type="caution">
    <text evidence="1">The sequence shown here is derived from an EMBL/GenBank/DDBJ whole genome shotgun (WGS) entry which is preliminary data.</text>
</comment>
<evidence type="ECO:0000313" key="1">
    <source>
        <dbReference type="EMBL" id="TWF56819.1"/>
    </source>
</evidence>
<dbReference type="EMBL" id="VIWP01000002">
    <property type="protein sequence ID" value="TWF56819.1"/>
    <property type="molecule type" value="Genomic_DNA"/>
</dbReference>
<organism evidence="1 2">
    <name type="scientific">Neorhizobium alkalisoli</name>
    <dbReference type="NCBI Taxonomy" id="528178"/>
    <lineage>
        <taxon>Bacteria</taxon>
        <taxon>Pseudomonadati</taxon>
        <taxon>Pseudomonadota</taxon>
        <taxon>Alphaproteobacteria</taxon>
        <taxon>Hyphomicrobiales</taxon>
        <taxon>Rhizobiaceae</taxon>
        <taxon>Rhizobium/Agrobacterium group</taxon>
        <taxon>Neorhizobium</taxon>
    </lineage>
</organism>
<evidence type="ECO:0008006" key="3">
    <source>
        <dbReference type="Google" id="ProtNLM"/>
    </source>
</evidence>
<name>A0A561R2I6_9HYPH</name>
<reference evidence="1 2" key="1">
    <citation type="submission" date="2019-06" db="EMBL/GenBank/DDBJ databases">
        <title>Sorghum-associated microbial communities from plants grown in Nebraska, USA.</title>
        <authorList>
            <person name="Schachtman D."/>
        </authorList>
    </citation>
    <scope>NUCLEOTIDE SEQUENCE [LARGE SCALE GENOMIC DNA]</scope>
    <source>
        <strain evidence="1 2">1225</strain>
    </source>
</reference>
<accession>A0A561R2I6</accession>
<dbReference type="SUPFAM" id="SSF51120">
    <property type="entry name" value="beta-Roll"/>
    <property type="match status" value="1"/>
</dbReference>
<dbReference type="Proteomes" id="UP000320653">
    <property type="component" value="Unassembled WGS sequence"/>
</dbReference>
<evidence type="ECO:0000313" key="2">
    <source>
        <dbReference type="Proteomes" id="UP000320653"/>
    </source>
</evidence>
<protein>
    <recommendedName>
        <fullName evidence="3">Hemolysin type calcium-binding protein</fullName>
    </recommendedName>
</protein>
<dbReference type="Gene3D" id="2.160.20.160">
    <property type="match status" value="1"/>
</dbReference>
<gene>
    <name evidence="1" type="ORF">FHW37_102458</name>
</gene>
<sequence length="299" mass="30568">MTTITNAFYRNANAASYASVLFTGSASTAAASTARQSVSSSESETGVSTAAQKALARITEILALGNGTADDGAGVSETYGYITSATGTEDDDKLTLTGRAVSNLTSGGGDDTVMIKSDTVSNIDSGEGNDTLQIKGELINDIQAGSGDDKIELAAKLVLDVSGGDGNDDIKVSGDTLINIDGGDGDDRMYLEGNRIFASGGAGNDTVTIHQTGKDSVAEYTFGKGDGQDTVASDGSLSVRFDGYTEDDLSISVIGNVLTARVKGSDDKISVTLANEALNDGKLTYAFAMDQGQTVLKIG</sequence>
<dbReference type="InterPro" id="IPR011049">
    <property type="entry name" value="Serralysin-like_metalloprot_C"/>
</dbReference>
<proteinExistence type="predicted"/>
<keyword evidence="2" id="KW-1185">Reference proteome</keyword>
<dbReference type="AlphaFoldDB" id="A0A561R2I6"/>